<gene>
    <name evidence="10" type="ORF">E2562_003599</name>
</gene>
<dbReference type="OrthoDB" id="118550at2759"/>
<evidence type="ECO:0000256" key="5">
    <source>
        <dbReference type="ARBA" id="ARBA00023242"/>
    </source>
</evidence>
<evidence type="ECO:0000313" key="10">
    <source>
        <dbReference type="EMBL" id="KAF0901647.1"/>
    </source>
</evidence>
<dbReference type="EMBL" id="SPHZ02000008">
    <property type="protein sequence ID" value="KAF0901647.1"/>
    <property type="molecule type" value="Genomic_DNA"/>
</dbReference>
<keyword evidence="5" id="KW-0539">Nucleus</keyword>
<dbReference type="GO" id="GO:0003700">
    <property type="term" value="F:DNA-binding transcription factor activity"/>
    <property type="evidence" value="ECO:0007669"/>
    <property type="project" value="UniProtKB-ARBA"/>
</dbReference>
<dbReference type="InterPro" id="IPR017930">
    <property type="entry name" value="Myb_dom"/>
</dbReference>
<dbReference type="PANTHER" id="PTHR44042">
    <property type="entry name" value="DUPLICATED HOMEODOMAIN-LIKE SUPERFAMILY PROTEIN-RELATED"/>
    <property type="match status" value="1"/>
</dbReference>
<keyword evidence="3" id="KW-0238">DNA-binding</keyword>
<dbReference type="CDD" id="cd00167">
    <property type="entry name" value="SANT"/>
    <property type="match status" value="1"/>
</dbReference>
<dbReference type="NCBIfam" id="TIGR01557">
    <property type="entry name" value="myb_SHAQKYF"/>
    <property type="match status" value="1"/>
</dbReference>
<feature type="domain" description="Myb-like" evidence="7">
    <location>
        <begin position="117"/>
        <end position="169"/>
    </location>
</feature>
<evidence type="ECO:0000256" key="1">
    <source>
        <dbReference type="ARBA" id="ARBA00004123"/>
    </source>
</evidence>
<dbReference type="SUPFAM" id="SSF46689">
    <property type="entry name" value="Homeodomain-like"/>
    <property type="match status" value="1"/>
</dbReference>
<dbReference type="InterPro" id="IPR001005">
    <property type="entry name" value="SANT/Myb"/>
</dbReference>
<dbReference type="PROSITE" id="PS50090">
    <property type="entry name" value="MYB_LIKE"/>
    <property type="match status" value="1"/>
</dbReference>
<evidence type="ECO:0000259" key="8">
    <source>
        <dbReference type="PROSITE" id="PS51293"/>
    </source>
</evidence>
<dbReference type="InterPro" id="IPR006447">
    <property type="entry name" value="Myb_dom_plants"/>
</dbReference>
<dbReference type="GO" id="GO:0005634">
    <property type="term" value="C:nucleus"/>
    <property type="evidence" value="ECO:0007669"/>
    <property type="project" value="UniProtKB-SubCell"/>
</dbReference>
<dbReference type="Gene3D" id="1.10.10.60">
    <property type="entry name" value="Homeodomain-like"/>
    <property type="match status" value="1"/>
</dbReference>
<comment type="caution">
    <text evidence="10">The sequence shown here is derived from an EMBL/GenBank/DDBJ whole genome shotgun (WGS) entry which is preliminary data.</text>
</comment>
<feature type="compositionally biased region" description="Low complexity" evidence="6">
    <location>
        <begin position="250"/>
        <end position="282"/>
    </location>
</feature>
<feature type="region of interest" description="Disordered" evidence="6">
    <location>
        <begin position="249"/>
        <end position="292"/>
    </location>
</feature>
<comment type="subcellular location">
    <subcellularLocation>
        <location evidence="1">Nucleus</location>
    </subcellularLocation>
</comment>
<evidence type="ECO:0000259" key="9">
    <source>
        <dbReference type="PROSITE" id="PS51294"/>
    </source>
</evidence>
<evidence type="ECO:0008006" key="12">
    <source>
        <dbReference type="Google" id="ProtNLM"/>
    </source>
</evidence>
<dbReference type="GO" id="GO:0009739">
    <property type="term" value="P:response to gibberellin"/>
    <property type="evidence" value="ECO:0007669"/>
    <property type="project" value="UniProtKB-ARBA"/>
</dbReference>
<evidence type="ECO:0000256" key="6">
    <source>
        <dbReference type="SAM" id="MobiDB-lite"/>
    </source>
</evidence>
<dbReference type="InterPro" id="IPR017884">
    <property type="entry name" value="SANT_dom"/>
</dbReference>
<evidence type="ECO:0000256" key="4">
    <source>
        <dbReference type="ARBA" id="ARBA00023163"/>
    </source>
</evidence>
<evidence type="ECO:0000313" key="11">
    <source>
        <dbReference type="Proteomes" id="UP000479710"/>
    </source>
</evidence>
<dbReference type="SMART" id="SM00717">
    <property type="entry name" value="SANT"/>
    <property type="match status" value="1"/>
</dbReference>
<accession>A0A6G1CNI8</accession>
<feature type="domain" description="SANT" evidence="8">
    <location>
        <begin position="124"/>
        <end position="177"/>
    </location>
</feature>
<keyword evidence="2" id="KW-0805">Transcription regulation</keyword>
<dbReference type="Pfam" id="PF00249">
    <property type="entry name" value="Myb_DNA-binding"/>
    <property type="match status" value="1"/>
</dbReference>
<dbReference type="PROSITE" id="PS51293">
    <property type="entry name" value="SANT"/>
    <property type="match status" value="1"/>
</dbReference>
<organism evidence="10 11">
    <name type="scientific">Oryza meyeriana var. granulata</name>
    <dbReference type="NCBI Taxonomy" id="110450"/>
    <lineage>
        <taxon>Eukaryota</taxon>
        <taxon>Viridiplantae</taxon>
        <taxon>Streptophyta</taxon>
        <taxon>Embryophyta</taxon>
        <taxon>Tracheophyta</taxon>
        <taxon>Spermatophyta</taxon>
        <taxon>Magnoliopsida</taxon>
        <taxon>Liliopsida</taxon>
        <taxon>Poales</taxon>
        <taxon>Poaceae</taxon>
        <taxon>BOP clade</taxon>
        <taxon>Oryzoideae</taxon>
        <taxon>Oryzeae</taxon>
        <taxon>Oryzinae</taxon>
        <taxon>Oryza</taxon>
        <taxon>Oryza meyeriana</taxon>
    </lineage>
</organism>
<dbReference type="InterPro" id="IPR009057">
    <property type="entry name" value="Homeodomain-like_sf"/>
</dbReference>
<keyword evidence="11" id="KW-1185">Reference proteome</keyword>
<reference evidence="10 11" key="1">
    <citation type="submission" date="2019-11" db="EMBL/GenBank/DDBJ databases">
        <title>Whole genome sequence of Oryza granulata.</title>
        <authorList>
            <person name="Li W."/>
        </authorList>
    </citation>
    <scope>NUCLEOTIDE SEQUENCE [LARGE SCALE GENOMIC DNA]</scope>
    <source>
        <strain evidence="11">cv. Menghai</strain>
        <tissue evidence="10">Leaf</tissue>
    </source>
</reference>
<dbReference type="GO" id="GO:0009744">
    <property type="term" value="P:response to sucrose"/>
    <property type="evidence" value="ECO:0007669"/>
    <property type="project" value="UniProtKB-ARBA"/>
</dbReference>
<name>A0A6G1CNI8_9ORYZ</name>
<dbReference type="AlphaFoldDB" id="A0A6G1CNI8"/>
<dbReference type="PROSITE" id="PS51294">
    <property type="entry name" value="HTH_MYB"/>
    <property type="match status" value="1"/>
</dbReference>
<dbReference type="Proteomes" id="UP000479710">
    <property type="component" value="Unassembled WGS sequence"/>
</dbReference>
<sequence length="292" mass="32375">MGQVIDLYLKLFMGKPMVMHSPNNSDADNNMRNVDDDVSILANGNLVRLEKEETMLNNEGLLFDFSLEEMEMGNQTDHEVKMVVENEVEVQEQEEFVIKEKEVEVSNVQTNRRQATPSTKKRVVWTKEEHRLFLQGLRVYGRGDWKNISKNLVTTRTAAQVSSHAQKYFLKMETQGNAAPAAKRRRTVTGAGGRGMMTNPELATRVFAFAGFNGFNYDPRLRLPPNPFFMRSLANAWSPLLHRRLPGSQAPVVPSPATAEAAAPSSSAAAATAPQGAPLAQPWMNGNGAGMQ</sequence>
<dbReference type="PANTHER" id="PTHR44042:SF11">
    <property type="entry name" value="OS06G0173800 PROTEIN"/>
    <property type="match status" value="1"/>
</dbReference>
<dbReference type="FunFam" id="1.10.10.60:FF:000009">
    <property type="entry name" value="transcription factor MYB1R1"/>
    <property type="match status" value="1"/>
</dbReference>
<evidence type="ECO:0000256" key="2">
    <source>
        <dbReference type="ARBA" id="ARBA00023015"/>
    </source>
</evidence>
<keyword evidence="4" id="KW-0804">Transcription</keyword>
<evidence type="ECO:0000259" key="7">
    <source>
        <dbReference type="PROSITE" id="PS50090"/>
    </source>
</evidence>
<dbReference type="GO" id="GO:0003677">
    <property type="term" value="F:DNA binding"/>
    <property type="evidence" value="ECO:0007669"/>
    <property type="project" value="UniProtKB-KW"/>
</dbReference>
<evidence type="ECO:0000256" key="3">
    <source>
        <dbReference type="ARBA" id="ARBA00023125"/>
    </source>
</evidence>
<proteinExistence type="predicted"/>
<feature type="domain" description="HTH myb-type" evidence="9">
    <location>
        <begin position="119"/>
        <end position="173"/>
    </location>
</feature>
<protein>
    <recommendedName>
        <fullName evidence="12">HTH myb-type domain-containing protein</fullName>
    </recommendedName>
</protein>